<proteinExistence type="predicted"/>
<organism evidence="1 2">
    <name type="scientific">Riccia sorocarpa</name>
    <dbReference type="NCBI Taxonomy" id="122646"/>
    <lineage>
        <taxon>Eukaryota</taxon>
        <taxon>Viridiplantae</taxon>
        <taxon>Streptophyta</taxon>
        <taxon>Embryophyta</taxon>
        <taxon>Marchantiophyta</taxon>
        <taxon>Marchantiopsida</taxon>
        <taxon>Marchantiidae</taxon>
        <taxon>Marchantiales</taxon>
        <taxon>Ricciaceae</taxon>
        <taxon>Riccia</taxon>
    </lineage>
</organism>
<dbReference type="EMBL" id="JBJQOH010000004">
    <property type="protein sequence ID" value="KAL3690219.1"/>
    <property type="molecule type" value="Genomic_DNA"/>
</dbReference>
<evidence type="ECO:0000313" key="2">
    <source>
        <dbReference type="Proteomes" id="UP001633002"/>
    </source>
</evidence>
<keyword evidence="2" id="KW-1185">Reference proteome</keyword>
<reference evidence="1 2" key="1">
    <citation type="submission" date="2024-09" db="EMBL/GenBank/DDBJ databases">
        <title>Chromosome-scale assembly of Riccia sorocarpa.</title>
        <authorList>
            <person name="Paukszto L."/>
        </authorList>
    </citation>
    <scope>NUCLEOTIDE SEQUENCE [LARGE SCALE GENOMIC DNA]</scope>
    <source>
        <strain evidence="1">LP-2024</strain>
        <tissue evidence="1">Aerial parts of the thallus</tissue>
    </source>
</reference>
<accession>A0ABD3HJ97</accession>
<comment type="caution">
    <text evidence="1">The sequence shown here is derived from an EMBL/GenBank/DDBJ whole genome shotgun (WGS) entry which is preliminary data.</text>
</comment>
<name>A0ABD3HJ97_9MARC</name>
<gene>
    <name evidence="1" type="ORF">R1sor_016528</name>
</gene>
<protein>
    <submittedName>
        <fullName evidence="1">Uncharacterized protein</fullName>
    </submittedName>
</protein>
<dbReference type="AlphaFoldDB" id="A0ABD3HJ97"/>
<sequence>MDRVKLMQSFMKVVCLSIQEQGIGIVTKCCRFSDVTRTMKTYLTKYWKERLNVPTDPLVDFKTKVSSLKSVLVRGTIFKPGDHVVVLDECKDDISYDWNWKAVVVRLIHHSCAGRTEMFVECSWSYYNTLSTV</sequence>
<evidence type="ECO:0000313" key="1">
    <source>
        <dbReference type="EMBL" id="KAL3690219.1"/>
    </source>
</evidence>
<dbReference type="Proteomes" id="UP001633002">
    <property type="component" value="Unassembled WGS sequence"/>
</dbReference>